<dbReference type="GO" id="GO:0046872">
    <property type="term" value="F:metal ion binding"/>
    <property type="evidence" value="ECO:0007669"/>
    <property type="project" value="UniProtKB-KW"/>
</dbReference>
<evidence type="ECO:0000313" key="11">
    <source>
        <dbReference type="Proteomes" id="UP000034078"/>
    </source>
</evidence>
<dbReference type="Gene3D" id="3.30.310.50">
    <property type="entry name" value="Alpha-D-phosphohexomutase, C-terminal domain"/>
    <property type="match status" value="1"/>
</dbReference>
<evidence type="ECO:0000256" key="2">
    <source>
        <dbReference type="ARBA" id="ARBA00010231"/>
    </source>
</evidence>
<dbReference type="GO" id="GO:0016868">
    <property type="term" value="F:intramolecular phosphotransferase activity"/>
    <property type="evidence" value="ECO:0007669"/>
    <property type="project" value="InterPro"/>
</dbReference>
<gene>
    <name evidence="10" type="ORF">UX01_C0005G0033</name>
</gene>
<organism evidence="10 11">
    <name type="scientific">Candidatus Collierbacteria bacterium GW2011_GWB2_45_17</name>
    <dbReference type="NCBI Taxonomy" id="1618388"/>
    <lineage>
        <taxon>Bacteria</taxon>
        <taxon>Candidatus Collieribacteriota</taxon>
    </lineage>
</organism>
<comment type="similarity">
    <text evidence="2">Belongs to the phosphohexose mutase family.</text>
</comment>
<dbReference type="InterPro" id="IPR005845">
    <property type="entry name" value="A-D-PHexomutase_a/b/a-II"/>
</dbReference>
<feature type="domain" description="Alpha-D-phosphohexomutase alpha/beta/alpha" evidence="8">
    <location>
        <begin position="154"/>
        <end position="249"/>
    </location>
</feature>
<dbReference type="InterPro" id="IPR005844">
    <property type="entry name" value="A-D-PHexomutase_a/b/a-I"/>
</dbReference>
<evidence type="ECO:0000259" key="7">
    <source>
        <dbReference type="Pfam" id="PF02878"/>
    </source>
</evidence>
<dbReference type="PANTHER" id="PTHR43771:SF2">
    <property type="entry name" value="PHOSPHOMANNOMUTASE_PHOSPHOGLUCOMUTASE"/>
    <property type="match status" value="1"/>
</dbReference>
<dbReference type="CDD" id="cd03089">
    <property type="entry name" value="PMM_PGM"/>
    <property type="match status" value="1"/>
</dbReference>
<evidence type="ECO:0000256" key="5">
    <source>
        <dbReference type="ARBA" id="ARBA00022842"/>
    </source>
</evidence>
<keyword evidence="4" id="KW-0479">Metal-binding</keyword>
<accession>A0A837IEK4</accession>
<dbReference type="PANTHER" id="PTHR43771">
    <property type="entry name" value="PHOSPHOMANNOMUTASE"/>
    <property type="match status" value="1"/>
</dbReference>
<comment type="caution">
    <text evidence="10">The sequence shown here is derived from an EMBL/GenBank/DDBJ whole genome shotgun (WGS) entry which is preliminary data.</text>
</comment>
<evidence type="ECO:0000256" key="1">
    <source>
        <dbReference type="ARBA" id="ARBA00001946"/>
    </source>
</evidence>
<dbReference type="InterPro" id="IPR005846">
    <property type="entry name" value="A-D-PHexomutase_a/b/a-III"/>
</dbReference>
<sequence length="468" mass="52739">MQLNPYIFRGYDIRGLVGKDLNKEIYYLLGRGYATFLVERKIKLCPVGRDNRATSKSYSKYFIKGLNDGGIDTIDLGLSLSQIVYFSSYHYLTKACAIITASHNTKEFNGLKLGKSYSETLALNEIQEIKQIIDAKRFSVGHGINSKKNVFPGYLKHIEGYFKLGRKWKIVIDTLNNTSGKFYPKLFRRAGCRVTHQNPWLFSSFPNGTDPTDIHVLNNLSKRVVQEKADLGFAFDADGDRMSVVDGTGKIHWMDTITAIFAVDVLENIPGATIIFNNLCSRAVPDTIQKLGGHPLMWKTGHSYIKAKIRQTGALLGGELSGHVFFMDNFFGHDDAAYACLRLLSFLEKHHETLADACSSIETHISSPEIKLGVPDNLKFDLVENRIRHDLVATWPEAKAIDIDGIRLDTEKVMVVVRASQNGPYITVRFEGTDQKLYNETKDKLNNLLRQHLEIDWTDTINGYALTS</sequence>
<evidence type="ECO:0000256" key="4">
    <source>
        <dbReference type="ARBA" id="ARBA00022723"/>
    </source>
</evidence>
<dbReference type="Pfam" id="PF02880">
    <property type="entry name" value="PGM_PMM_III"/>
    <property type="match status" value="1"/>
</dbReference>
<reference evidence="10 11" key="1">
    <citation type="journal article" date="2015" name="Nature">
        <title>rRNA introns, odd ribosomes, and small enigmatic genomes across a large radiation of phyla.</title>
        <authorList>
            <person name="Brown C.T."/>
            <person name="Hug L.A."/>
            <person name="Thomas B.C."/>
            <person name="Sharon I."/>
            <person name="Castelle C.J."/>
            <person name="Singh A."/>
            <person name="Wilkins M.J."/>
            <person name="Williams K.H."/>
            <person name="Banfield J.F."/>
        </authorList>
    </citation>
    <scope>NUCLEOTIDE SEQUENCE [LARGE SCALE GENOMIC DNA]</scope>
</reference>
<dbReference type="AlphaFoldDB" id="A0A837IEK4"/>
<dbReference type="GO" id="GO:0005975">
    <property type="term" value="P:carbohydrate metabolic process"/>
    <property type="evidence" value="ECO:0007669"/>
    <property type="project" value="InterPro"/>
</dbReference>
<dbReference type="SUPFAM" id="SSF55957">
    <property type="entry name" value="Phosphoglucomutase, C-terminal domain"/>
    <property type="match status" value="1"/>
</dbReference>
<evidence type="ECO:0000313" key="10">
    <source>
        <dbReference type="EMBL" id="KKU00356.1"/>
    </source>
</evidence>
<dbReference type="Proteomes" id="UP000034078">
    <property type="component" value="Unassembled WGS sequence"/>
</dbReference>
<evidence type="ECO:0000259" key="9">
    <source>
        <dbReference type="Pfam" id="PF02880"/>
    </source>
</evidence>
<protein>
    <submittedName>
        <fullName evidence="10">Phosphomannomutase</fullName>
    </submittedName>
</protein>
<dbReference type="PRINTS" id="PR00509">
    <property type="entry name" value="PGMPMM"/>
</dbReference>
<evidence type="ECO:0000256" key="6">
    <source>
        <dbReference type="ARBA" id="ARBA00023235"/>
    </source>
</evidence>
<comment type="cofactor">
    <cofactor evidence="1">
        <name>Mg(2+)</name>
        <dbReference type="ChEBI" id="CHEBI:18420"/>
    </cofactor>
</comment>
<proteinExistence type="inferred from homology"/>
<name>A0A837IEK4_9BACT</name>
<dbReference type="InterPro" id="IPR005841">
    <property type="entry name" value="Alpha-D-phosphohexomutase_SF"/>
</dbReference>
<keyword evidence="3" id="KW-0597">Phosphoprotein</keyword>
<dbReference type="InterPro" id="IPR016055">
    <property type="entry name" value="A-D-PHexomutase_a/b/a-I/II/III"/>
</dbReference>
<dbReference type="InterPro" id="IPR036900">
    <property type="entry name" value="A-D-PHexomutase_C_sf"/>
</dbReference>
<feature type="domain" description="Alpha-D-phosphohexomutase alpha/beta/alpha" evidence="7">
    <location>
        <begin position="7"/>
        <end position="138"/>
    </location>
</feature>
<dbReference type="EMBL" id="LCKO01000005">
    <property type="protein sequence ID" value="KKU00356.1"/>
    <property type="molecule type" value="Genomic_DNA"/>
</dbReference>
<dbReference type="Pfam" id="PF02879">
    <property type="entry name" value="PGM_PMM_II"/>
    <property type="match status" value="1"/>
</dbReference>
<dbReference type="SUPFAM" id="SSF53738">
    <property type="entry name" value="Phosphoglucomutase, first 3 domains"/>
    <property type="match status" value="3"/>
</dbReference>
<evidence type="ECO:0000256" key="3">
    <source>
        <dbReference type="ARBA" id="ARBA00022553"/>
    </source>
</evidence>
<dbReference type="Pfam" id="PF02878">
    <property type="entry name" value="PGM_PMM_I"/>
    <property type="match status" value="1"/>
</dbReference>
<dbReference type="Gene3D" id="3.40.120.10">
    <property type="entry name" value="Alpha-D-Glucose-1,6-Bisphosphate, subunit A, domain 3"/>
    <property type="match status" value="3"/>
</dbReference>
<keyword evidence="5" id="KW-0460">Magnesium</keyword>
<feature type="domain" description="Alpha-D-phosphohexomutase alpha/beta/alpha" evidence="9">
    <location>
        <begin position="255"/>
        <end position="359"/>
    </location>
</feature>
<keyword evidence="6" id="KW-0413">Isomerase</keyword>
<evidence type="ECO:0000259" key="8">
    <source>
        <dbReference type="Pfam" id="PF02879"/>
    </source>
</evidence>